<proteinExistence type="predicted"/>
<dbReference type="InterPro" id="IPR034660">
    <property type="entry name" value="DinB/YfiT-like"/>
</dbReference>
<dbReference type="Gene3D" id="1.20.120.450">
    <property type="entry name" value="dinb family like domain"/>
    <property type="match status" value="1"/>
</dbReference>
<evidence type="ECO:0000313" key="3">
    <source>
        <dbReference type="Proteomes" id="UP000217676"/>
    </source>
</evidence>
<dbReference type="AlphaFoldDB" id="A0A160NVT5"/>
<feature type="region of interest" description="Disordered" evidence="1">
    <location>
        <begin position="1"/>
        <end position="35"/>
    </location>
</feature>
<dbReference type="Pfam" id="PF04978">
    <property type="entry name" value="MST"/>
    <property type="match status" value="1"/>
</dbReference>
<dbReference type="KEGG" id="slau:SLA_0796"/>
<keyword evidence="3" id="KW-1185">Reference proteome</keyword>
<dbReference type="Proteomes" id="UP000217676">
    <property type="component" value="Chromosome"/>
</dbReference>
<evidence type="ECO:0000256" key="1">
    <source>
        <dbReference type="SAM" id="MobiDB-lite"/>
    </source>
</evidence>
<reference evidence="2 3" key="1">
    <citation type="journal article" date="2016" name="Genome Announc.">
        <title>Complete Genome Sequence of Thiostrepton-Producing Streptomyces laurentii ATCC 31255.</title>
        <authorList>
            <person name="Doi K."/>
            <person name="Fujino Y."/>
            <person name="Nagayoshi Y."/>
            <person name="Ohshima T."/>
            <person name="Ogata S."/>
        </authorList>
    </citation>
    <scope>NUCLEOTIDE SEQUENCE [LARGE SCALE GENOMIC DNA]</scope>
    <source>
        <strain evidence="2 3">ATCC 31255</strain>
    </source>
</reference>
<evidence type="ECO:0008006" key="4">
    <source>
        <dbReference type="Google" id="ProtNLM"/>
    </source>
</evidence>
<evidence type="ECO:0000313" key="2">
    <source>
        <dbReference type="EMBL" id="BAU81750.1"/>
    </source>
</evidence>
<organism evidence="2 3">
    <name type="scientific">Streptomyces laurentii</name>
    <dbReference type="NCBI Taxonomy" id="39478"/>
    <lineage>
        <taxon>Bacteria</taxon>
        <taxon>Bacillati</taxon>
        <taxon>Actinomycetota</taxon>
        <taxon>Actinomycetes</taxon>
        <taxon>Kitasatosporales</taxon>
        <taxon>Streptomycetaceae</taxon>
        <taxon>Streptomyces</taxon>
    </lineage>
</organism>
<name>A0A160NVT5_STRLU</name>
<dbReference type="EMBL" id="AP017424">
    <property type="protein sequence ID" value="BAU81750.1"/>
    <property type="molecule type" value="Genomic_DNA"/>
</dbReference>
<dbReference type="InterPro" id="IPR007061">
    <property type="entry name" value="MST-like"/>
</dbReference>
<protein>
    <recommendedName>
        <fullName evidence="4">Mini-circle protein</fullName>
    </recommendedName>
</protein>
<dbReference type="SUPFAM" id="SSF109854">
    <property type="entry name" value="DinB/YfiT-like putative metalloenzymes"/>
    <property type="match status" value="1"/>
</dbReference>
<gene>
    <name evidence="2" type="ORF">SLA_0796</name>
</gene>
<sequence>MTSVEFAGSRAGPSATIRGMITDDSAPAPRVRPDTQSTERVALEQWLDFQRETLALKCQGLDDAQLRTASVPPSDLTLLGLVRHMADVELAWFRRILTGEDAPWNYDDENDEDRDIHVTEEDTWEEAHATWRKEIAQARANAAGRGLDEPGVRKTRRGETVDLRWIYLHMIEEYARHNGHADLIRERIDGFTGV</sequence>
<accession>A0A160NVT5</accession>